<reference evidence="1 2" key="1">
    <citation type="submission" date="2021-06" db="EMBL/GenBank/DDBJ databases">
        <title>Caerostris extrusa draft genome.</title>
        <authorList>
            <person name="Kono N."/>
            <person name="Arakawa K."/>
        </authorList>
    </citation>
    <scope>NUCLEOTIDE SEQUENCE [LARGE SCALE GENOMIC DNA]</scope>
</reference>
<accession>A0AAV4PJJ5</accession>
<name>A0AAV4PJJ5_CAEEX</name>
<gene>
    <name evidence="1" type="ORF">CEXT_671121</name>
</gene>
<evidence type="ECO:0000313" key="1">
    <source>
        <dbReference type="EMBL" id="GIX95337.1"/>
    </source>
</evidence>
<comment type="caution">
    <text evidence="1">The sequence shown here is derived from an EMBL/GenBank/DDBJ whole genome shotgun (WGS) entry which is preliminary data.</text>
</comment>
<keyword evidence="2" id="KW-1185">Reference proteome</keyword>
<protein>
    <submittedName>
        <fullName evidence="1">Uncharacterized protein</fullName>
    </submittedName>
</protein>
<dbReference type="AlphaFoldDB" id="A0AAV4PJJ5"/>
<proteinExistence type="predicted"/>
<evidence type="ECO:0000313" key="2">
    <source>
        <dbReference type="Proteomes" id="UP001054945"/>
    </source>
</evidence>
<organism evidence="1 2">
    <name type="scientific">Caerostris extrusa</name>
    <name type="common">Bark spider</name>
    <name type="synonym">Caerostris bankana</name>
    <dbReference type="NCBI Taxonomy" id="172846"/>
    <lineage>
        <taxon>Eukaryota</taxon>
        <taxon>Metazoa</taxon>
        <taxon>Ecdysozoa</taxon>
        <taxon>Arthropoda</taxon>
        <taxon>Chelicerata</taxon>
        <taxon>Arachnida</taxon>
        <taxon>Araneae</taxon>
        <taxon>Araneomorphae</taxon>
        <taxon>Entelegynae</taxon>
        <taxon>Araneoidea</taxon>
        <taxon>Araneidae</taxon>
        <taxon>Caerostris</taxon>
    </lineage>
</organism>
<dbReference type="EMBL" id="BPLR01004495">
    <property type="protein sequence ID" value="GIX95337.1"/>
    <property type="molecule type" value="Genomic_DNA"/>
</dbReference>
<sequence length="178" mass="20013">MINASASEMFDRAFVPFPVKGVRNIKFCSSARFGRVSSSRTEWSHEYGIIPTLRSTRPLVFFWNSSLCGQGTDDLLFFLFELMDTSIRLRVVHIPVSFPRDIVCGDFDSHLFSAYGLTGGARLAHRSLGSSSTDIPRLREDVIFKRSGIKAPGFIGRDEGFGETIGIWGLICYFTNRR</sequence>
<dbReference type="Proteomes" id="UP001054945">
    <property type="component" value="Unassembled WGS sequence"/>
</dbReference>